<evidence type="ECO:0000256" key="1">
    <source>
        <dbReference type="ARBA" id="ARBA00022723"/>
    </source>
</evidence>
<dbReference type="PANTHER" id="PTHR24379">
    <property type="entry name" value="KRAB AND ZINC FINGER DOMAIN-CONTAINING"/>
    <property type="match status" value="1"/>
</dbReference>
<evidence type="ECO:0000256" key="6">
    <source>
        <dbReference type="PROSITE-ProRule" id="PRU01263"/>
    </source>
</evidence>
<dbReference type="SUPFAM" id="SSF57716">
    <property type="entry name" value="Glucocorticoid receptor-like (DNA-binding domain)"/>
    <property type="match status" value="1"/>
</dbReference>
<evidence type="ECO:0000256" key="2">
    <source>
        <dbReference type="ARBA" id="ARBA00022737"/>
    </source>
</evidence>
<dbReference type="RefSeq" id="XP_029407902.2">
    <property type="nucleotide sequence ID" value="XM_029552042.2"/>
</dbReference>
<sequence length="519" mass="59675">MQSDEGAISSSIGSLDYVDLSDYCRLCLQIPEESQLLDLQLIYDEEEQLSYYDCFIICTKIDLHAGGIYAPHQLCKSCGLELQVAYDFHKKVQESKKFLNQFQKTHITDEETLETTLTKDETSHVTDLVIEEVVQKTSDETQLPVPIQLENESTENEIVTTEEENVEHLDADIEYEELEEHIEMEEYPTVEELIDDDNEKEQRTAEIKLEEDSHIFSADISADESVSGHYLTVANTDIPPVLINLPPPSDTDDINLEEYLFENPASSEEIRSEPLRQEVKTSKKSKSSSGKRGRVPLIPGGPPFQCEYCDHKSPTRSLLASHRHRKHRFNKPPNKCAECGKEFATKQQLERHQQRVSCQSYPLFKCEFCEKTCIGRANYNIHLRFHKKVYPFVCHICAKPFMMAQHLNNHVKTKHEGQRFICEEANCGKMFQTAHALKNHAYTHVDQLPYRCDYCQQDFATKGRLRWHISRTHGIEHTLDELDCMLVAKELKLKAKLRPALTPEPIEPCEEVDAADLEG</sequence>
<dbReference type="GO" id="GO:0008270">
    <property type="term" value="F:zinc ion binding"/>
    <property type="evidence" value="ECO:0007669"/>
    <property type="project" value="UniProtKB-UniRule"/>
</dbReference>
<evidence type="ECO:0000259" key="9">
    <source>
        <dbReference type="PROSITE" id="PS51915"/>
    </source>
</evidence>
<evidence type="ECO:0000256" key="3">
    <source>
        <dbReference type="ARBA" id="ARBA00022771"/>
    </source>
</evidence>
<dbReference type="PANTHER" id="PTHR24379:SF121">
    <property type="entry name" value="C2H2-TYPE DOMAIN-CONTAINING PROTEIN"/>
    <property type="match status" value="1"/>
</dbReference>
<evidence type="ECO:0000259" key="8">
    <source>
        <dbReference type="PROSITE" id="PS50157"/>
    </source>
</evidence>
<reference evidence="10" key="1">
    <citation type="submission" date="2025-05" db="UniProtKB">
        <authorList>
            <consortium name="RefSeq"/>
        </authorList>
    </citation>
    <scope>NUCLEOTIDE SEQUENCE [LARGE SCALE GENOMIC DNA]</scope>
</reference>
<reference evidence="11" key="2">
    <citation type="submission" date="2025-08" db="UniProtKB">
        <authorList>
            <consortium name="RefSeq"/>
        </authorList>
    </citation>
    <scope>IDENTIFICATION</scope>
    <source>
        <tissue evidence="11">Adult</tissue>
    </source>
</reference>
<feature type="domain" description="C2H2-type" evidence="8">
    <location>
        <begin position="450"/>
        <end position="478"/>
    </location>
</feature>
<dbReference type="AlphaFoldDB" id="A0A8N4QHF9"/>
<organism evidence="10 11">
    <name type="scientific">Bactrocera dorsalis</name>
    <name type="common">Oriental fruit fly</name>
    <name type="synonym">Dacus dorsalis</name>
    <dbReference type="NCBI Taxonomy" id="27457"/>
    <lineage>
        <taxon>Eukaryota</taxon>
        <taxon>Metazoa</taxon>
        <taxon>Ecdysozoa</taxon>
        <taxon>Arthropoda</taxon>
        <taxon>Hexapoda</taxon>
        <taxon>Insecta</taxon>
        <taxon>Pterygota</taxon>
        <taxon>Neoptera</taxon>
        <taxon>Endopterygota</taxon>
        <taxon>Diptera</taxon>
        <taxon>Brachycera</taxon>
        <taxon>Muscomorpha</taxon>
        <taxon>Tephritoidea</taxon>
        <taxon>Tephritidae</taxon>
        <taxon>Bactrocera</taxon>
        <taxon>Bactrocera</taxon>
    </lineage>
</organism>
<dbReference type="PROSITE" id="PS51915">
    <property type="entry name" value="ZAD"/>
    <property type="match status" value="1"/>
</dbReference>
<feature type="compositionally biased region" description="Basic and acidic residues" evidence="7">
    <location>
        <begin position="268"/>
        <end position="281"/>
    </location>
</feature>
<dbReference type="OrthoDB" id="10039931at2759"/>
<dbReference type="SMART" id="SM00355">
    <property type="entry name" value="ZnF_C2H2"/>
    <property type="match status" value="6"/>
</dbReference>
<dbReference type="GO" id="GO:0005634">
    <property type="term" value="C:nucleus"/>
    <property type="evidence" value="ECO:0007669"/>
    <property type="project" value="InterPro"/>
</dbReference>
<dbReference type="GeneID" id="105230457"/>
<keyword evidence="2" id="KW-0677">Repeat</keyword>
<keyword evidence="4 6" id="KW-0862">Zinc</keyword>
<feature type="binding site" evidence="6">
    <location>
        <position position="27"/>
    </location>
    <ligand>
        <name>Zn(2+)</name>
        <dbReference type="ChEBI" id="CHEBI:29105"/>
    </ligand>
</feature>
<evidence type="ECO:0000256" key="7">
    <source>
        <dbReference type="SAM" id="MobiDB-lite"/>
    </source>
</evidence>
<feature type="domain" description="ZAD" evidence="9">
    <location>
        <begin position="22"/>
        <end position="102"/>
    </location>
</feature>
<dbReference type="Gene3D" id="3.30.160.60">
    <property type="entry name" value="Classic Zinc Finger"/>
    <property type="match status" value="3"/>
</dbReference>
<dbReference type="Pfam" id="PF00096">
    <property type="entry name" value="zf-C2H2"/>
    <property type="match status" value="3"/>
</dbReference>
<evidence type="ECO:0000256" key="5">
    <source>
        <dbReference type="PROSITE-ProRule" id="PRU00042"/>
    </source>
</evidence>
<feature type="binding site" evidence="6">
    <location>
        <position position="24"/>
    </location>
    <ligand>
        <name>Zn(2+)</name>
        <dbReference type="ChEBI" id="CHEBI:29105"/>
    </ligand>
</feature>
<feature type="domain" description="C2H2-type" evidence="8">
    <location>
        <begin position="304"/>
        <end position="332"/>
    </location>
</feature>
<dbReference type="PROSITE" id="PS50157">
    <property type="entry name" value="ZINC_FINGER_C2H2_2"/>
    <property type="match status" value="6"/>
</dbReference>
<name>A0A8N4QHF9_BACDO</name>
<feature type="compositionally biased region" description="Basic residues" evidence="7">
    <location>
        <begin position="282"/>
        <end position="294"/>
    </location>
</feature>
<feature type="domain" description="C2H2-type" evidence="8">
    <location>
        <begin position="334"/>
        <end position="362"/>
    </location>
</feature>
<keyword evidence="10" id="KW-1185">Reference proteome</keyword>
<dbReference type="SUPFAM" id="SSF57667">
    <property type="entry name" value="beta-beta-alpha zinc fingers"/>
    <property type="match status" value="3"/>
</dbReference>
<feature type="binding site" evidence="6">
    <location>
        <position position="78"/>
    </location>
    <ligand>
        <name>Zn(2+)</name>
        <dbReference type="ChEBI" id="CHEBI:29105"/>
    </ligand>
</feature>
<dbReference type="PROSITE" id="PS00028">
    <property type="entry name" value="ZINC_FINGER_C2H2_1"/>
    <property type="match status" value="4"/>
</dbReference>
<dbReference type="InterPro" id="IPR036236">
    <property type="entry name" value="Znf_C2H2_sf"/>
</dbReference>
<keyword evidence="3 5" id="KW-0863">Zinc-finger</keyword>
<keyword evidence="1 6" id="KW-0479">Metal-binding</keyword>
<protein>
    <submittedName>
        <fullName evidence="11">Zinc finger protein 449 isoform X1</fullName>
    </submittedName>
</protein>
<feature type="domain" description="C2H2-type" evidence="8">
    <location>
        <begin position="392"/>
        <end position="420"/>
    </location>
</feature>
<evidence type="ECO:0000313" key="11">
    <source>
        <dbReference type="RefSeq" id="XP_029407902.2"/>
    </source>
</evidence>
<dbReference type="KEGG" id="bdr:105230457"/>
<feature type="domain" description="C2H2-type" evidence="8">
    <location>
        <begin position="420"/>
        <end position="449"/>
    </location>
</feature>
<feature type="domain" description="C2H2-type" evidence="8">
    <location>
        <begin position="364"/>
        <end position="391"/>
    </location>
</feature>
<dbReference type="SMART" id="SM00868">
    <property type="entry name" value="zf-AD"/>
    <property type="match status" value="1"/>
</dbReference>
<gene>
    <name evidence="11" type="primary">LOC105230457</name>
</gene>
<dbReference type="InterPro" id="IPR012934">
    <property type="entry name" value="Znf_AD"/>
</dbReference>
<feature type="binding site" evidence="6">
    <location>
        <position position="75"/>
    </location>
    <ligand>
        <name>Zn(2+)</name>
        <dbReference type="ChEBI" id="CHEBI:29105"/>
    </ligand>
</feature>
<dbReference type="Proteomes" id="UP001652620">
    <property type="component" value="Chromosome 2"/>
</dbReference>
<dbReference type="Pfam" id="PF07776">
    <property type="entry name" value="zf-AD"/>
    <property type="match status" value="1"/>
</dbReference>
<feature type="region of interest" description="Disordered" evidence="7">
    <location>
        <begin position="265"/>
        <end position="299"/>
    </location>
</feature>
<proteinExistence type="predicted"/>
<dbReference type="InterPro" id="IPR013087">
    <property type="entry name" value="Znf_C2H2_type"/>
</dbReference>
<accession>A0A8N4QHF9</accession>
<evidence type="ECO:0000313" key="10">
    <source>
        <dbReference type="Proteomes" id="UP001652620"/>
    </source>
</evidence>
<evidence type="ECO:0000256" key="4">
    <source>
        <dbReference type="ARBA" id="ARBA00022833"/>
    </source>
</evidence>